<dbReference type="AlphaFoldDB" id="A0A0X2NMT8"/>
<feature type="compositionally biased region" description="Polar residues" evidence="1">
    <location>
        <begin position="18"/>
        <end position="29"/>
    </location>
</feature>
<dbReference type="InterPro" id="IPR024478">
    <property type="entry name" value="HlyB_4HB_MCP"/>
</dbReference>
<accession>A0A0X2NMT8</accession>
<dbReference type="EMBL" id="FAUH01000015">
    <property type="protein sequence ID" value="CUU66805.1"/>
    <property type="molecule type" value="Genomic_DNA"/>
</dbReference>
<feature type="region of interest" description="Disordered" evidence="1">
    <location>
        <begin position="1"/>
        <end position="45"/>
    </location>
</feature>
<feature type="transmembrane region" description="Helical" evidence="2">
    <location>
        <begin position="463"/>
        <end position="482"/>
    </location>
</feature>
<feature type="transmembrane region" description="Helical" evidence="2">
    <location>
        <begin position="257"/>
        <end position="277"/>
    </location>
</feature>
<reference evidence="5" key="1">
    <citation type="submission" date="2015-11" db="EMBL/GenBank/DDBJ databases">
        <authorList>
            <person name="Dugat-Bony E."/>
        </authorList>
    </citation>
    <scope>NUCLEOTIDE SEQUENCE [LARGE SCALE GENOMIC DNA]</scope>
    <source>
        <strain evidence="5">Mu292</strain>
    </source>
</reference>
<evidence type="ECO:0000256" key="2">
    <source>
        <dbReference type="SAM" id="Phobius"/>
    </source>
</evidence>
<evidence type="ECO:0000259" key="3">
    <source>
        <dbReference type="Pfam" id="PF12729"/>
    </source>
</evidence>
<sequence length="490" mass="53086">MTSVSIIGPMSAPEKATTGPSPVQLTTDTPEGATGPGAPRRDTDRWMDEELFRESPRRIHIFTPLVEAPRRFARFVSTTPGLLTVVSVVLVLAILAAGGAMAGSSGNRQGDLNTLVNRSEPVAFAAQELFNSLSVADSVAATSFLSDSSRTADTQESYREALDTASRAVVRAANGIDDPSSREMELILEIQEKLPTYVSQVTEARANNRQGYPLGAAYITQASAMMQDELLPAASELYDRTSSSVVDQQHKLTRPSWFALSGLLAAVCLLFVAQFWLAAWSNRRINAGYATATVLMTAALIWASASALTTWQDGPRGVAGTSQPLQTLTSLRIGVQQTRSTEVLGLVQRDYTTDNQTDFTDRIAGIDARLEELRGVTDSKESRERIDTARESLRTWDSAHANMVSLVRQGNYTDAVQAAVGGGDDSVSESFSALDQDLEVLIDDSRDQLRDYLSDAGRAASRVNLLVFVLSLLSILCVVQGTRPRLQEYL</sequence>
<keyword evidence="2" id="KW-1133">Transmembrane helix</keyword>
<evidence type="ECO:0000313" key="4">
    <source>
        <dbReference type="EMBL" id="CUU66805.1"/>
    </source>
</evidence>
<name>A0A0X2NMT8_9CORY</name>
<evidence type="ECO:0000256" key="1">
    <source>
        <dbReference type="SAM" id="MobiDB-lite"/>
    </source>
</evidence>
<keyword evidence="2" id="KW-0472">Membrane</keyword>
<proteinExistence type="predicted"/>
<dbReference type="Proteomes" id="UP000182498">
    <property type="component" value="Unassembled WGS sequence"/>
</dbReference>
<protein>
    <recommendedName>
        <fullName evidence="3">Chemotaxis methyl-accepting receptor HlyB-like 4HB MCP domain-containing protein</fullName>
    </recommendedName>
</protein>
<feature type="domain" description="Chemotaxis methyl-accepting receptor HlyB-like 4HB MCP" evidence="3">
    <location>
        <begin position="323"/>
        <end position="439"/>
    </location>
</feature>
<evidence type="ECO:0000313" key="5">
    <source>
        <dbReference type="Proteomes" id="UP000182498"/>
    </source>
</evidence>
<keyword evidence="5" id="KW-1185">Reference proteome</keyword>
<keyword evidence="2" id="KW-0812">Transmembrane</keyword>
<feature type="transmembrane region" description="Helical" evidence="2">
    <location>
        <begin position="81"/>
        <end position="102"/>
    </location>
</feature>
<feature type="transmembrane region" description="Helical" evidence="2">
    <location>
        <begin position="289"/>
        <end position="308"/>
    </location>
</feature>
<dbReference type="Pfam" id="PF12729">
    <property type="entry name" value="4HB_MCP_1"/>
    <property type="match status" value="1"/>
</dbReference>
<organism evidence="4 5">
    <name type="scientific">Corynebacterium variabile</name>
    <dbReference type="NCBI Taxonomy" id="1727"/>
    <lineage>
        <taxon>Bacteria</taxon>
        <taxon>Bacillati</taxon>
        <taxon>Actinomycetota</taxon>
        <taxon>Actinomycetes</taxon>
        <taxon>Mycobacteriales</taxon>
        <taxon>Corynebacteriaceae</taxon>
        <taxon>Corynebacterium</taxon>
    </lineage>
</organism>
<gene>
    <name evidence="4" type="ORF">CVAR292_02152</name>
</gene>